<evidence type="ECO:0000256" key="5">
    <source>
        <dbReference type="SAM" id="MobiDB-lite"/>
    </source>
</evidence>
<keyword evidence="8" id="KW-1185">Reference proteome</keyword>
<keyword evidence="4" id="KW-0503">Monooxygenase</keyword>
<keyword evidence="2" id="KW-0288">FMN</keyword>
<name>A0A7K3M1K9_9ACTN</name>
<evidence type="ECO:0000256" key="1">
    <source>
        <dbReference type="ARBA" id="ARBA00022630"/>
    </source>
</evidence>
<evidence type="ECO:0000256" key="2">
    <source>
        <dbReference type="ARBA" id="ARBA00022643"/>
    </source>
</evidence>
<comment type="caution">
    <text evidence="7">The sequence shown here is derived from an EMBL/GenBank/DDBJ whole genome shotgun (WGS) entry which is preliminary data.</text>
</comment>
<evidence type="ECO:0000313" key="7">
    <source>
        <dbReference type="EMBL" id="NDL57130.1"/>
    </source>
</evidence>
<dbReference type="GO" id="GO:0008726">
    <property type="term" value="F:alkanesulfonate monooxygenase activity"/>
    <property type="evidence" value="ECO:0007669"/>
    <property type="project" value="TreeGrafter"/>
</dbReference>
<evidence type="ECO:0000256" key="3">
    <source>
        <dbReference type="ARBA" id="ARBA00023002"/>
    </source>
</evidence>
<dbReference type="InterPro" id="IPR019921">
    <property type="entry name" value="Lucif-like_OxRdtase_Rv2161c"/>
</dbReference>
<sequence>MKLGLNIRNYGPTATPQAFRDWVSFAEDTGFALAVMSDHVALTPEVSELYPAPFYDPFTTLPWLAALTDRLELGTSVAIAPYRHPLHTARLAANIDQVSGGRFIFGVGVGWSESEFDVAGTPFAQRGRVSDEYLEAIKAAWTNDTVSTDGEFVRYNDVGTGPRPARTPHPPIWVGGTSPGAIRRTARFGDAWHPNNAEISWLRSTGLPALRAAAEATGRPTPTLNPRMRVRLRDHDLPETDRPLGTGSLAQISSDIEAFAEMGAEYVVLDTNPDHPRDERPLADDWHDLSVVAAHVAKTF</sequence>
<evidence type="ECO:0000259" key="6">
    <source>
        <dbReference type="Pfam" id="PF00296"/>
    </source>
</evidence>
<dbReference type="Proteomes" id="UP000460435">
    <property type="component" value="Unassembled WGS sequence"/>
</dbReference>
<evidence type="ECO:0000313" key="8">
    <source>
        <dbReference type="Proteomes" id="UP000460435"/>
    </source>
</evidence>
<dbReference type="PANTHER" id="PTHR42847:SF4">
    <property type="entry name" value="ALKANESULFONATE MONOOXYGENASE-RELATED"/>
    <property type="match status" value="1"/>
</dbReference>
<dbReference type="AlphaFoldDB" id="A0A7K3M1K9"/>
<feature type="region of interest" description="Disordered" evidence="5">
    <location>
        <begin position="159"/>
        <end position="178"/>
    </location>
</feature>
<dbReference type="InterPro" id="IPR036661">
    <property type="entry name" value="Luciferase-like_sf"/>
</dbReference>
<gene>
    <name evidence="7" type="ORF">F7O44_08615</name>
</gene>
<proteinExistence type="predicted"/>
<dbReference type="SUPFAM" id="SSF51679">
    <property type="entry name" value="Bacterial luciferase-like"/>
    <property type="match status" value="1"/>
</dbReference>
<organism evidence="7 8">
    <name type="scientific">Phytoactinopolyspora mesophila</name>
    <dbReference type="NCBI Taxonomy" id="2650750"/>
    <lineage>
        <taxon>Bacteria</taxon>
        <taxon>Bacillati</taxon>
        <taxon>Actinomycetota</taxon>
        <taxon>Actinomycetes</taxon>
        <taxon>Jiangellales</taxon>
        <taxon>Jiangellaceae</taxon>
        <taxon>Phytoactinopolyspora</taxon>
    </lineage>
</organism>
<protein>
    <submittedName>
        <fullName evidence="7">TIGR03619 family F420-dependent LLM class oxidoreductase</fullName>
        <ecNumber evidence="7">1.-.-.-</ecNumber>
    </submittedName>
</protein>
<dbReference type="InterPro" id="IPR050172">
    <property type="entry name" value="SsuD_RutA_monooxygenase"/>
</dbReference>
<dbReference type="EMBL" id="WLZY01000002">
    <property type="protein sequence ID" value="NDL57130.1"/>
    <property type="molecule type" value="Genomic_DNA"/>
</dbReference>
<evidence type="ECO:0000256" key="4">
    <source>
        <dbReference type="ARBA" id="ARBA00023033"/>
    </source>
</evidence>
<dbReference type="PANTHER" id="PTHR42847">
    <property type="entry name" value="ALKANESULFONATE MONOOXYGENASE"/>
    <property type="match status" value="1"/>
</dbReference>
<dbReference type="GO" id="GO:0046306">
    <property type="term" value="P:alkanesulfonate catabolic process"/>
    <property type="evidence" value="ECO:0007669"/>
    <property type="project" value="TreeGrafter"/>
</dbReference>
<dbReference type="EC" id="1.-.-.-" evidence="7"/>
<reference evidence="7 8" key="1">
    <citation type="submission" date="2019-11" db="EMBL/GenBank/DDBJ databases">
        <authorList>
            <person name="Li X.-J."/>
            <person name="Feng X.-M."/>
        </authorList>
    </citation>
    <scope>NUCLEOTIDE SEQUENCE [LARGE SCALE GENOMIC DNA]</scope>
    <source>
        <strain evidence="7 8">XMNu-373</strain>
    </source>
</reference>
<keyword evidence="3 7" id="KW-0560">Oxidoreductase</keyword>
<dbReference type="NCBIfam" id="TIGR03619">
    <property type="entry name" value="F420_Rv2161c"/>
    <property type="match status" value="1"/>
</dbReference>
<dbReference type="Pfam" id="PF00296">
    <property type="entry name" value="Bac_luciferase"/>
    <property type="match status" value="1"/>
</dbReference>
<dbReference type="Gene3D" id="3.20.20.30">
    <property type="entry name" value="Luciferase-like domain"/>
    <property type="match status" value="1"/>
</dbReference>
<keyword evidence="1" id="KW-0285">Flavoprotein</keyword>
<dbReference type="InterPro" id="IPR011251">
    <property type="entry name" value="Luciferase-like_dom"/>
</dbReference>
<accession>A0A7K3M1K9</accession>
<feature type="domain" description="Luciferase-like" evidence="6">
    <location>
        <begin position="14"/>
        <end position="223"/>
    </location>
</feature>